<dbReference type="Proteomes" id="UP001597214">
    <property type="component" value="Unassembled WGS sequence"/>
</dbReference>
<name>A0ABW4LR33_9BACI</name>
<reference evidence="2" key="1">
    <citation type="journal article" date="2019" name="Int. J. Syst. Evol. Microbiol.">
        <title>The Global Catalogue of Microorganisms (GCM) 10K type strain sequencing project: providing services to taxonomists for standard genome sequencing and annotation.</title>
        <authorList>
            <consortium name="The Broad Institute Genomics Platform"/>
            <consortium name="The Broad Institute Genome Sequencing Center for Infectious Disease"/>
            <person name="Wu L."/>
            <person name="Ma J."/>
        </authorList>
    </citation>
    <scope>NUCLEOTIDE SEQUENCE [LARGE SCALE GENOMIC DNA]</scope>
    <source>
        <strain evidence="2">CCUG 49339</strain>
    </source>
</reference>
<proteinExistence type="predicted"/>
<dbReference type="RefSeq" id="WP_377928739.1">
    <property type="nucleotide sequence ID" value="NZ_JBHUEM010000020.1"/>
</dbReference>
<keyword evidence="2" id="KW-1185">Reference proteome</keyword>
<organism evidence="1 2">
    <name type="scientific">Bacillus salitolerans</name>
    <dbReference type="NCBI Taxonomy" id="1437434"/>
    <lineage>
        <taxon>Bacteria</taxon>
        <taxon>Bacillati</taxon>
        <taxon>Bacillota</taxon>
        <taxon>Bacilli</taxon>
        <taxon>Bacillales</taxon>
        <taxon>Bacillaceae</taxon>
        <taxon>Bacillus</taxon>
    </lineage>
</organism>
<dbReference type="EMBL" id="JBHUEM010000020">
    <property type="protein sequence ID" value="MFD1737536.1"/>
    <property type="molecule type" value="Genomic_DNA"/>
</dbReference>
<accession>A0ABW4LR33</accession>
<evidence type="ECO:0000313" key="1">
    <source>
        <dbReference type="EMBL" id="MFD1737536.1"/>
    </source>
</evidence>
<sequence length="44" mass="5279">MKRKKGSVEIDGYTIEELVTKYGEKEFFYELYFQLKTIDTIQVP</sequence>
<comment type="caution">
    <text evidence="1">The sequence shown here is derived from an EMBL/GenBank/DDBJ whole genome shotgun (WGS) entry which is preliminary data.</text>
</comment>
<evidence type="ECO:0000313" key="2">
    <source>
        <dbReference type="Proteomes" id="UP001597214"/>
    </source>
</evidence>
<gene>
    <name evidence="1" type="ORF">ACFSCX_13330</name>
</gene>
<protein>
    <submittedName>
        <fullName evidence="1">Uncharacterized protein</fullName>
    </submittedName>
</protein>